<feature type="chain" id="PRO_5004162950" evidence="1">
    <location>
        <begin position="24"/>
        <end position="669"/>
    </location>
</feature>
<evidence type="ECO:0000313" key="2">
    <source>
        <dbReference type="EMBL" id="ABJ88233.1"/>
    </source>
</evidence>
<reference evidence="2" key="1">
    <citation type="submission" date="2006-10" db="EMBL/GenBank/DDBJ databases">
        <title>Complete sequence of Solibacter usitatus Ellin6076.</title>
        <authorList>
            <consortium name="US DOE Joint Genome Institute"/>
            <person name="Copeland A."/>
            <person name="Lucas S."/>
            <person name="Lapidus A."/>
            <person name="Barry K."/>
            <person name="Detter J.C."/>
            <person name="Glavina del Rio T."/>
            <person name="Hammon N."/>
            <person name="Israni S."/>
            <person name="Dalin E."/>
            <person name="Tice H."/>
            <person name="Pitluck S."/>
            <person name="Thompson L.S."/>
            <person name="Brettin T."/>
            <person name="Bruce D."/>
            <person name="Han C."/>
            <person name="Tapia R."/>
            <person name="Gilna P."/>
            <person name="Schmutz J."/>
            <person name="Larimer F."/>
            <person name="Land M."/>
            <person name="Hauser L."/>
            <person name="Kyrpides N."/>
            <person name="Mikhailova N."/>
            <person name="Janssen P.H."/>
            <person name="Kuske C.R."/>
            <person name="Richardson P."/>
        </authorList>
    </citation>
    <scope>NUCLEOTIDE SEQUENCE</scope>
    <source>
        <strain evidence="2">Ellin6076</strain>
    </source>
</reference>
<dbReference type="InParanoid" id="Q01Q37"/>
<dbReference type="KEGG" id="sus:Acid_7322"/>
<protein>
    <submittedName>
        <fullName evidence="2">Uncharacterized protein</fullName>
    </submittedName>
</protein>
<dbReference type="HOGENOM" id="CLU_410438_0_0_0"/>
<organism evidence="2">
    <name type="scientific">Solibacter usitatus (strain Ellin6076)</name>
    <dbReference type="NCBI Taxonomy" id="234267"/>
    <lineage>
        <taxon>Bacteria</taxon>
        <taxon>Pseudomonadati</taxon>
        <taxon>Acidobacteriota</taxon>
        <taxon>Terriglobia</taxon>
        <taxon>Bryobacterales</taxon>
        <taxon>Solibacteraceae</taxon>
        <taxon>Candidatus Solibacter</taxon>
    </lineage>
</organism>
<dbReference type="EMBL" id="CP000473">
    <property type="protein sequence ID" value="ABJ88233.1"/>
    <property type="molecule type" value="Genomic_DNA"/>
</dbReference>
<name>Q01Q37_SOLUE</name>
<dbReference type="OrthoDB" id="131998at2"/>
<proteinExistence type="predicted"/>
<sequence length="669" mass="67578" precursor="true">MVDFRRCITALAILALFAGLAAAQIGPQQQLVCATNVTVTPNLRGEGYTEQTGDITLNCTGGVTPTLGSVVPTVNITVFYNTQVTSRLLPQSASNSISEALLLIDEPGSGLPPTVPGYGPAAAQNLCATPTTGCTQFVSAANVSGAPIGGIPVATDTALGLFVPPGTPATNTRNVFQGVVSSNSVTFFGIPVLAPGTTASRVFRITNVRVNANPLAGGSASGASPVTASISISGATSLLITNATPTVGFVTNGLSAKVSTTTTFNQCATQTKSFATLVQFSENFGTAFKTRVAAQSNTSYAGQAGAPLSPPQNVPGGIYNSESNLVVPIATGQVAGLADYGTRLKATFNNIPAGVRIFVSTANVLNGNFPVVAPAVPGGSAANTGTTGYAQLVNGETTSDGASSGFFPSITATDNGPNNGNVPIAEVPITNGSGLAVWEVVNTNPSTSETFSFAVYTTYSANVAQNSPPAGTSTVNLSYAPTPPIFTASAGAAASSTLTIPRFISDPSAARNFAVIQICRTILLFPYVTNQAGFDTGLEIANTSLDPFTTGSNTTLAQAGSCRMTWYGGTTTAPTTPPGPSDTGSIAGGTIYVNTAQTLVPNFQGYMIAVCNFQYAHGFAFISDVGARNLAMGYLAVVLPDPGTNGRAAAPGACLGVTGCTSAGEQDAH</sequence>
<accession>Q01Q37</accession>
<gene>
    <name evidence="2" type="ordered locus">Acid_7322</name>
</gene>
<keyword evidence="1" id="KW-0732">Signal</keyword>
<evidence type="ECO:0000256" key="1">
    <source>
        <dbReference type="SAM" id="SignalP"/>
    </source>
</evidence>
<dbReference type="STRING" id="234267.Acid_7322"/>
<feature type="signal peptide" evidence="1">
    <location>
        <begin position="1"/>
        <end position="23"/>
    </location>
</feature>
<dbReference type="AlphaFoldDB" id="Q01Q37"/>